<dbReference type="SUPFAM" id="SSF48498">
    <property type="entry name" value="Tetracyclin repressor-like, C-terminal domain"/>
    <property type="match status" value="1"/>
</dbReference>
<accession>A0A917LIT2</accession>
<protein>
    <submittedName>
        <fullName evidence="5">TetR family transcriptional regulator</fullName>
    </submittedName>
</protein>
<dbReference type="InterPro" id="IPR041490">
    <property type="entry name" value="KstR2_TetR_C"/>
</dbReference>
<evidence type="ECO:0000313" key="6">
    <source>
        <dbReference type="Proteomes" id="UP000616608"/>
    </source>
</evidence>
<dbReference type="PANTHER" id="PTHR43479">
    <property type="entry name" value="ACREF/ENVCD OPERON REPRESSOR-RELATED"/>
    <property type="match status" value="1"/>
</dbReference>
<dbReference type="InterPro" id="IPR050624">
    <property type="entry name" value="HTH-type_Tx_Regulator"/>
</dbReference>
<organism evidence="5 6">
    <name type="scientific">Lysinibacillus alkalisoli</name>
    <dbReference type="NCBI Taxonomy" id="1911548"/>
    <lineage>
        <taxon>Bacteria</taxon>
        <taxon>Bacillati</taxon>
        <taxon>Bacillota</taxon>
        <taxon>Bacilli</taxon>
        <taxon>Bacillales</taxon>
        <taxon>Bacillaceae</taxon>
        <taxon>Lysinibacillus</taxon>
    </lineage>
</organism>
<dbReference type="GO" id="GO:0003677">
    <property type="term" value="F:DNA binding"/>
    <property type="evidence" value="ECO:0007669"/>
    <property type="project" value="UniProtKB-UniRule"/>
</dbReference>
<dbReference type="PRINTS" id="PR00455">
    <property type="entry name" value="HTHTETR"/>
</dbReference>
<dbReference type="EMBL" id="BMJT01000007">
    <property type="protein sequence ID" value="GGG28013.1"/>
    <property type="molecule type" value="Genomic_DNA"/>
</dbReference>
<dbReference type="Gene3D" id="1.10.10.60">
    <property type="entry name" value="Homeodomain-like"/>
    <property type="match status" value="1"/>
</dbReference>
<name>A0A917LIT2_9BACI</name>
<dbReference type="Gene3D" id="1.10.357.10">
    <property type="entry name" value="Tetracycline Repressor, domain 2"/>
    <property type="match status" value="1"/>
</dbReference>
<dbReference type="Pfam" id="PF00440">
    <property type="entry name" value="TetR_N"/>
    <property type="match status" value="1"/>
</dbReference>
<sequence>MKTKIITKSIELFERNGFTETSVQHIVDALHVTKGTFYYYFDSKEALLMEIHLAYIDDLLQRQTTILTQQLSVKEKIKAIIGLLIFDIERQGKSAQIFLKEIRHLVAENGEKIKAKRNAFRLNIEHLIQQGIENKELKQTLRADTITFAILGISNYSYNWFNPQGEITPLALVDSYVEIILNGISNDS</sequence>
<keyword evidence="1" id="KW-0678">Repressor</keyword>
<reference evidence="5" key="2">
    <citation type="submission" date="2020-09" db="EMBL/GenBank/DDBJ databases">
        <authorList>
            <person name="Sun Q."/>
            <person name="Zhou Y."/>
        </authorList>
    </citation>
    <scope>NUCLEOTIDE SEQUENCE</scope>
    <source>
        <strain evidence="5">CGMCC 1.15760</strain>
    </source>
</reference>
<dbReference type="AlphaFoldDB" id="A0A917LIT2"/>
<dbReference type="RefSeq" id="WP_188615232.1">
    <property type="nucleotide sequence ID" value="NZ_BMJT01000007.1"/>
</dbReference>
<feature type="DNA-binding region" description="H-T-H motif" evidence="3">
    <location>
        <begin position="22"/>
        <end position="41"/>
    </location>
</feature>
<feature type="domain" description="HTH tetR-type" evidence="4">
    <location>
        <begin position="1"/>
        <end position="59"/>
    </location>
</feature>
<evidence type="ECO:0000256" key="3">
    <source>
        <dbReference type="PROSITE-ProRule" id="PRU00335"/>
    </source>
</evidence>
<dbReference type="InterPro" id="IPR009057">
    <property type="entry name" value="Homeodomain-like_sf"/>
</dbReference>
<dbReference type="InterPro" id="IPR023772">
    <property type="entry name" value="DNA-bd_HTH_TetR-type_CS"/>
</dbReference>
<dbReference type="SUPFAM" id="SSF46689">
    <property type="entry name" value="Homeodomain-like"/>
    <property type="match status" value="1"/>
</dbReference>
<reference evidence="5" key="1">
    <citation type="journal article" date="2014" name="Int. J. Syst. Evol. Microbiol.">
        <title>Complete genome sequence of Corynebacterium casei LMG S-19264T (=DSM 44701T), isolated from a smear-ripened cheese.</title>
        <authorList>
            <consortium name="US DOE Joint Genome Institute (JGI-PGF)"/>
            <person name="Walter F."/>
            <person name="Albersmeier A."/>
            <person name="Kalinowski J."/>
            <person name="Ruckert C."/>
        </authorList>
    </citation>
    <scope>NUCLEOTIDE SEQUENCE</scope>
    <source>
        <strain evidence="5">CGMCC 1.15760</strain>
    </source>
</reference>
<dbReference type="PANTHER" id="PTHR43479:SF11">
    <property type="entry name" value="ACREF_ENVCD OPERON REPRESSOR-RELATED"/>
    <property type="match status" value="1"/>
</dbReference>
<comment type="caution">
    <text evidence="5">The sequence shown here is derived from an EMBL/GenBank/DDBJ whole genome shotgun (WGS) entry which is preliminary data.</text>
</comment>
<evidence type="ECO:0000256" key="2">
    <source>
        <dbReference type="ARBA" id="ARBA00023125"/>
    </source>
</evidence>
<evidence type="ECO:0000313" key="5">
    <source>
        <dbReference type="EMBL" id="GGG28013.1"/>
    </source>
</evidence>
<dbReference type="Proteomes" id="UP000616608">
    <property type="component" value="Unassembled WGS sequence"/>
</dbReference>
<dbReference type="PROSITE" id="PS01081">
    <property type="entry name" value="HTH_TETR_1"/>
    <property type="match status" value="1"/>
</dbReference>
<evidence type="ECO:0000259" key="4">
    <source>
        <dbReference type="PROSITE" id="PS50977"/>
    </source>
</evidence>
<proteinExistence type="predicted"/>
<gene>
    <name evidence="5" type="ORF">GCM10007425_23340</name>
</gene>
<dbReference type="PROSITE" id="PS50977">
    <property type="entry name" value="HTH_TETR_2"/>
    <property type="match status" value="1"/>
</dbReference>
<keyword evidence="6" id="KW-1185">Reference proteome</keyword>
<dbReference type="InterPro" id="IPR036271">
    <property type="entry name" value="Tet_transcr_reg_TetR-rel_C_sf"/>
</dbReference>
<dbReference type="InterPro" id="IPR001647">
    <property type="entry name" value="HTH_TetR"/>
</dbReference>
<dbReference type="Pfam" id="PF17932">
    <property type="entry name" value="TetR_C_24"/>
    <property type="match status" value="1"/>
</dbReference>
<evidence type="ECO:0000256" key="1">
    <source>
        <dbReference type="ARBA" id="ARBA00022491"/>
    </source>
</evidence>
<keyword evidence="2 3" id="KW-0238">DNA-binding</keyword>